<name>A0A7C5DB10_UNCW3</name>
<protein>
    <submittedName>
        <fullName evidence="2">N-acetylneuraminate synthase</fullName>
        <ecNumber evidence="2">2.5.1.56</ecNumber>
    </submittedName>
</protein>
<dbReference type="InterPro" id="IPR051690">
    <property type="entry name" value="PseI-like"/>
</dbReference>
<dbReference type="Gene3D" id="3.90.1210.10">
    <property type="entry name" value="Antifreeze-like/N-acetylneuraminic acid synthase C-terminal domain"/>
    <property type="match status" value="1"/>
</dbReference>
<reference evidence="2" key="1">
    <citation type="journal article" date="2020" name="mSystems">
        <title>Genome- and Community-Level Interaction Insights into Carbon Utilization and Element Cycling Functions of Hydrothermarchaeota in Hydrothermal Sediment.</title>
        <authorList>
            <person name="Zhou Z."/>
            <person name="Liu Y."/>
            <person name="Xu W."/>
            <person name="Pan J."/>
            <person name="Luo Z.H."/>
            <person name="Li M."/>
        </authorList>
    </citation>
    <scope>NUCLEOTIDE SEQUENCE [LARGE SCALE GENOMIC DNA]</scope>
    <source>
        <strain evidence="2">HyVt-74</strain>
    </source>
</reference>
<evidence type="ECO:0000259" key="1">
    <source>
        <dbReference type="PROSITE" id="PS50844"/>
    </source>
</evidence>
<dbReference type="PROSITE" id="PS50844">
    <property type="entry name" value="AFP_LIKE"/>
    <property type="match status" value="1"/>
</dbReference>
<dbReference type="CDD" id="cd11615">
    <property type="entry name" value="SAF_NeuB_like"/>
    <property type="match status" value="1"/>
</dbReference>
<dbReference type="GO" id="GO:0050462">
    <property type="term" value="F:N-acetylneuraminate synthase activity"/>
    <property type="evidence" value="ECO:0007669"/>
    <property type="project" value="UniProtKB-EC"/>
</dbReference>
<dbReference type="EMBL" id="DRTB01000183">
    <property type="protein sequence ID" value="HHE04901.1"/>
    <property type="molecule type" value="Genomic_DNA"/>
</dbReference>
<dbReference type="PANTHER" id="PTHR42966:SF1">
    <property type="entry name" value="SIALIC ACID SYNTHASE"/>
    <property type="match status" value="1"/>
</dbReference>
<dbReference type="InterPro" id="IPR020007">
    <property type="entry name" value="NeuB/NeuA"/>
</dbReference>
<dbReference type="GO" id="GO:0016051">
    <property type="term" value="P:carbohydrate biosynthetic process"/>
    <property type="evidence" value="ECO:0007669"/>
    <property type="project" value="InterPro"/>
</dbReference>
<dbReference type="AlphaFoldDB" id="A0A7C5DB10"/>
<dbReference type="SUPFAM" id="SSF51269">
    <property type="entry name" value="AFP III-like domain"/>
    <property type="match status" value="1"/>
</dbReference>
<dbReference type="GO" id="GO:0047444">
    <property type="term" value="F:N-acylneuraminate-9-phosphate synthase activity"/>
    <property type="evidence" value="ECO:0007669"/>
    <property type="project" value="TreeGrafter"/>
</dbReference>
<proteinExistence type="predicted"/>
<dbReference type="InterPro" id="IPR036732">
    <property type="entry name" value="AFP_Neu5c_C_sf"/>
</dbReference>
<feature type="domain" description="AFP-like" evidence="1">
    <location>
        <begin position="286"/>
        <end position="342"/>
    </location>
</feature>
<dbReference type="InterPro" id="IPR006190">
    <property type="entry name" value="SAF_AFP_Neu5Ac"/>
</dbReference>
<dbReference type="SMART" id="SM00858">
    <property type="entry name" value="SAF"/>
    <property type="match status" value="1"/>
</dbReference>
<evidence type="ECO:0000313" key="2">
    <source>
        <dbReference type="EMBL" id="HHE04901.1"/>
    </source>
</evidence>
<comment type="caution">
    <text evidence="2">The sequence shown here is derived from an EMBL/GenBank/DDBJ whole genome shotgun (WGS) entry which is preliminary data.</text>
</comment>
<dbReference type="Pfam" id="PF03102">
    <property type="entry name" value="NeuB"/>
    <property type="match status" value="1"/>
</dbReference>
<dbReference type="NCBIfam" id="TIGR03569">
    <property type="entry name" value="NeuB_NnaB"/>
    <property type="match status" value="1"/>
</dbReference>
<dbReference type="PANTHER" id="PTHR42966">
    <property type="entry name" value="N-ACETYLNEURAMINATE SYNTHASE"/>
    <property type="match status" value="1"/>
</dbReference>
<sequence length="342" mass="38108">MNGKFTFDRVFIIAEAGVNHNGDIRLAYKLVDAAKEAGADAVKFQTFKAENVVSKIAEKAEYQRETTNSEESQYEMIKKLELSFEDFVKIKDYCDKKGIIFLSTPFDYESVDFLENFVPVYKIGSGEITNLPFLEYIAKKGKPIILSTGMSTLGEVEEAVKTIINVNSSLPLVLLHCVSSYPAKYEDVNLKVMLTLKEAFELPVGYSDHTLGIEIPIAAVALGAKIIEKHFTLDRGLPGPDHKASLEPDELKKMVKAIRNVEKALGSGVKKPAQSELKVMKVARRSIVAAGDIRAGEVVKESDIFIKRPGTGIPPKFKEIIIGMRLTRDVKKDNPFNWEDFK</sequence>
<dbReference type="InterPro" id="IPR013132">
    <property type="entry name" value="PseI/NeuA/B-like_N"/>
</dbReference>
<dbReference type="Proteomes" id="UP000886110">
    <property type="component" value="Unassembled WGS sequence"/>
</dbReference>
<dbReference type="SUPFAM" id="SSF51569">
    <property type="entry name" value="Aldolase"/>
    <property type="match status" value="1"/>
</dbReference>
<dbReference type="InterPro" id="IPR013785">
    <property type="entry name" value="Aldolase_TIM"/>
</dbReference>
<gene>
    <name evidence="2" type="primary">neuB</name>
    <name evidence="2" type="ORF">ENL19_02430</name>
</gene>
<dbReference type="Pfam" id="PF08666">
    <property type="entry name" value="SAF"/>
    <property type="match status" value="1"/>
</dbReference>
<dbReference type="InterPro" id="IPR057736">
    <property type="entry name" value="SAF_PseI/NeuA/NeuB"/>
</dbReference>
<dbReference type="Gene3D" id="3.20.20.70">
    <property type="entry name" value="Aldolase class I"/>
    <property type="match status" value="1"/>
</dbReference>
<organism evidence="2">
    <name type="scientific">candidate division WOR-3 bacterium</name>
    <dbReference type="NCBI Taxonomy" id="2052148"/>
    <lineage>
        <taxon>Bacteria</taxon>
        <taxon>Bacteria division WOR-3</taxon>
    </lineage>
</organism>
<dbReference type="EC" id="2.5.1.56" evidence="2"/>
<keyword evidence="2" id="KW-0808">Transferase</keyword>
<accession>A0A7C5DB10</accession>
<dbReference type="InterPro" id="IPR013974">
    <property type="entry name" value="SAF"/>
</dbReference>